<keyword evidence="5" id="KW-0133">Cell shape</keyword>
<accession>A0A9D1YEA3</accession>
<comment type="similarity">
    <text evidence="2">Belongs to the MreD family.</text>
</comment>
<protein>
    <submittedName>
        <fullName evidence="9">Rod shape-determining protein MreD</fullName>
    </submittedName>
</protein>
<dbReference type="GO" id="GO:0005886">
    <property type="term" value="C:plasma membrane"/>
    <property type="evidence" value="ECO:0007669"/>
    <property type="project" value="UniProtKB-SubCell"/>
</dbReference>
<reference evidence="9" key="2">
    <citation type="submission" date="2021-04" db="EMBL/GenBank/DDBJ databases">
        <authorList>
            <person name="Gilroy R."/>
        </authorList>
    </citation>
    <scope>NUCLEOTIDE SEQUENCE</scope>
    <source>
        <strain evidence="9">1282</strain>
    </source>
</reference>
<organism evidence="9 10">
    <name type="scientific">Candidatus Acutalibacter pullistercoris</name>
    <dbReference type="NCBI Taxonomy" id="2838418"/>
    <lineage>
        <taxon>Bacteria</taxon>
        <taxon>Bacillati</taxon>
        <taxon>Bacillota</taxon>
        <taxon>Clostridia</taxon>
        <taxon>Eubacteriales</taxon>
        <taxon>Acutalibacteraceae</taxon>
        <taxon>Acutalibacter</taxon>
    </lineage>
</organism>
<evidence type="ECO:0000256" key="7">
    <source>
        <dbReference type="ARBA" id="ARBA00023136"/>
    </source>
</evidence>
<evidence type="ECO:0000313" key="9">
    <source>
        <dbReference type="EMBL" id="HIY27285.1"/>
    </source>
</evidence>
<keyword evidence="7 8" id="KW-0472">Membrane</keyword>
<feature type="transmembrane region" description="Helical" evidence="8">
    <location>
        <begin position="57"/>
        <end position="90"/>
    </location>
</feature>
<comment type="subcellular location">
    <subcellularLocation>
        <location evidence="1">Cell membrane</location>
        <topology evidence="1">Multi-pass membrane protein</topology>
    </subcellularLocation>
</comment>
<keyword evidence="4 8" id="KW-0812">Transmembrane</keyword>
<evidence type="ECO:0000256" key="5">
    <source>
        <dbReference type="ARBA" id="ARBA00022960"/>
    </source>
</evidence>
<dbReference type="Pfam" id="PF04093">
    <property type="entry name" value="MreD"/>
    <property type="match status" value="1"/>
</dbReference>
<name>A0A9D1YEA3_9FIRM</name>
<comment type="caution">
    <text evidence="9">The sequence shown here is derived from an EMBL/GenBank/DDBJ whole genome shotgun (WGS) entry which is preliminary data.</text>
</comment>
<proteinExistence type="inferred from homology"/>
<sequence>MRDMHRLIRYLAYTLEFLVLFMLQEIPGLLPPIWGVRPVLLFPAAITLALFEEDLPALFFGIGAGLLCDFGLSGLLGFHALVLGVLCFFVSHISRSFFQLNLFTACFTGVWTIALAVGAQWLFLYYFSYSQPGYAFVHHYAPKYGYTLLFLPLLYLLNRALFQALRAPDRT</sequence>
<dbReference type="Proteomes" id="UP000823915">
    <property type="component" value="Unassembled WGS sequence"/>
</dbReference>
<feature type="transmembrane region" description="Helical" evidence="8">
    <location>
        <begin position="7"/>
        <end position="24"/>
    </location>
</feature>
<evidence type="ECO:0000256" key="6">
    <source>
        <dbReference type="ARBA" id="ARBA00022989"/>
    </source>
</evidence>
<dbReference type="AlphaFoldDB" id="A0A9D1YEA3"/>
<reference evidence="9" key="1">
    <citation type="journal article" date="2021" name="PeerJ">
        <title>Extensive microbial diversity within the chicken gut microbiome revealed by metagenomics and culture.</title>
        <authorList>
            <person name="Gilroy R."/>
            <person name="Ravi A."/>
            <person name="Getino M."/>
            <person name="Pursley I."/>
            <person name="Horton D.L."/>
            <person name="Alikhan N.F."/>
            <person name="Baker D."/>
            <person name="Gharbi K."/>
            <person name="Hall N."/>
            <person name="Watson M."/>
            <person name="Adriaenssens E.M."/>
            <person name="Foster-Nyarko E."/>
            <person name="Jarju S."/>
            <person name="Secka A."/>
            <person name="Antonio M."/>
            <person name="Oren A."/>
            <person name="Chaudhuri R.R."/>
            <person name="La Ragione R."/>
            <person name="Hildebrand F."/>
            <person name="Pallen M.J."/>
        </authorList>
    </citation>
    <scope>NUCLEOTIDE SEQUENCE</scope>
    <source>
        <strain evidence="9">1282</strain>
    </source>
</reference>
<keyword evidence="6 8" id="KW-1133">Transmembrane helix</keyword>
<evidence type="ECO:0000256" key="1">
    <source>
        <dbReference type="ARBA" id="ARBA00004651"/>
    </source>
</evidence>
<evidence type="ECO:0000256" key="2">
    <source>
        <dbReference type="ARBA" id="ARBA00007776"/>
    </source>
</evidence>
<feature type="transmembrane region" description="Helical" evidence="8">
    <location>
        <begin position="102"/>
        <end position="124"/>
    </location>
</feature>
<evidence type="ECO:0000256" key="8">
    <source>
        <dbReference type="SAM" id="Phobius"/>
    </source>
</evidence>
<feature type="transmembrane region" description="Helical" evidence="8">
    <location>
        <begin position="144"/>
        <end position="162"/>
    </location>
</feature>
<dbReference type="EMBL" id="DXDU01000144">
    <property type="protein sequence ID" value="HIY27285.1"/>
    <property type="molecule type" value="Genomic_DNA"/>
</dbReference>
<evidence type="ECO:0000256" key="3">
    <source>
        <dbReference type="ARBA" id="ARBA00022475"/>
    </source>
</evidence>
<dbReference type="NCBIfam" id="TIGR03426">
    <property type="entry name" value="shape_MreD"/>
    <property type="match status" value="1"/>
</dbReference>
<keyword evidence="3" id="KW-1003">Cell membrane</keyword>
<dbReference type="InterPro" id="IPR007227">
    <property type="entry name" value="Cell_shape_determining_MreD"/>
</dbReference>
<evidence type="ECO:0000313" key="10">
    <source>
        <dbReference type="Proteomes" id="UP000823915"/>
    </source>
</evidence>
<evidence type="ECO:0000256" key="4">
    <source>
        <dbReference type="ARBA" id="ARBA00022692"/>
    </source>
</evidence>
<gene>
    <name evidence="9" type="primary">mreD</name>
    <name evidence="9" type="ORF">H9838_08960</name>
</gene>
<dbReference type="GO" id="GO:0008360">
    <property type="term" value="P:regulation of cell shape"/>
    <property type="evidence" value="ECO:0007669"/>
    <property type="project" value="UniProtKB-KW"/>
</dbReference>